<reference evidence="2" key="1">
    <citation type="journal article" date="2021" name="PeerJ">
        <title>Extensive microbial diversity within the chicken gut microbiome revealed by metagenomics and culture.</title>
        <authorList>
            <person name="Gilroy R."/>
            <person name="Ravi A."/>
            <person name="Getino M."/>
            <person name="Pursley I."/>
            <person name="Horton D.L."/>
            <person name="Alikhan N.F."/>
            <person name="Baker D."/>
            <person name="Gharbi K."/>
            <person name="Hall N."/>
            <person name="Watson M."/>
            <person name="Adriaenssens E.M."/>
            <person name="Foster-Nyarko E."/>
            <person name="Jarju S."/>
            <person name="Secka A."/>
            <person name="Antonio M."/>
            <person name="Oren A."/>
            <person name="Chaudhuri R.R."/>
            <person name="La Ragione R."/>
            <person name="Hildebrand F."/>
            <person name="Pallen M.J."/>
        </authorList>
    </citation>
    <scope>NUCLEOTIDE SEQUENCE</scope>
    <source>
        <strain evidence="2">ChiHjej12B11-9195</strain>
    </source>
</reference>
<dbReference type="Proteomes" id="UP000824134">
    <property type="component" value="Unassembled WGS sequence"/>
</dbReference>
<name>A0A9D2CRQ9_9MICC</name>
<feature type="transmembrane region" description="Helical" evidence="1">
    <location>
        <begin position="12"/>
        <end position="32"/>
    </location>
</feature>
<accession>A0A9D2CRQ9</accession>
<keyword evidence="1" id="KW-0812">Transmembrane</keyword>
<evidence type="ECO:0000256" key="1">
    <source>
        <dbReference type="SAM" id="Phobius"/>
    </source>
</evidence>
<reference evidence="2" key="2">
    <citation type="submission" date="2021-04" db="EMBL/GenBank/DDBJ databases">
        <authorList>
            <person name="Gilroy R."/>
        </authorList>
    </citation>
    <scope>NUCLEOTIDE SEQUENCE</scope>
    <source>
        <strain evidence="2">ChiHjej12B11-9195</strain>
    </source>
</reference>
<keyword evidence="1" id="KW-1133">Transmembrane helix</keyword>
<comment type="caution">
    <text evidence="2">The sequence shown here is derived from an EMBL/GenBank/DDBJ whole genome shotgun (WGS) entry which is preliminary data.</text>
</comment>
<dbReference type="AlphaFoldDB" id="A0A9D2CRQ9"/>
<protein>
    <submittedName>
        <fullName evidence="2">Pilus assembly protein TadE</fullName>
    </submittedName>
</protein>
<proteinExistence type="predicted"/>
<dbReference type="EMBL" id="DXCN01000074">
    <property type="protein sequence ID" value="HIY95897.1"/>
    <property type="molecule type" value="Genomic_DNA"/>
</dbReference>
<keyword evidence="1" id="KW-0472">Membrane</keyword>
<sequence length="138" mass="14396">MRETEDPEQGSALVEFIGLGALLMVPTVYFLLSVFSMQSAAFAASNASAHALQVIQFLPPEQRTQSAVQAVAALTASDFGLGAETITATLSCEDVCAQGERMSVDVTVEVGLPLVPWPGAPTLATMTSQAVSWGGNYS</sequence>
<organism evidence="2 3">
    <name type="scientific">Candidatus Rothia avicola</name>
    <dbReference type="NCBI Taxonomy" id="2840478"/>
    <lineage>
        <taxon>Bacteria</taxon>
        <taxon>Bacillati</taxon>
        <taxon>Actinomycetota</taxon>
        <taxon>Actinomycetes</taxon>
        <taxon>Micrococcales</taxon>
        <taxon>Micrococcaceae</taxon>
        <taxon>Rothia</taxon>
    </lineage>
</organism>
<gene>
    <name evidence="2" type="ORF">H9821_09645</name>
</gene>
<evidence type="ECO:0000313" key="3">
    <source>
        <dbReference type="Proteomes" id="UP000824134"/>
    </source>
</evidence>
<evidence type="ECO:0000313" key="2">
    <source>
        <dbReference type="EMBL" id="HIY95897.1"/>
    </source>
</evidence>